<proteinExistence type="predicted"/>
<organism evidence="3 4">
    <name type="scientific">Parabacteroides distasonis</name>
    <dbReference type="NCBI Taxonomy" id="823"/>
    <lineage>
        <taxon>Bacteria</taxon>
        <taxon>Pseudomonadati</taxon>
        <taxon>Bacteroidota</taxon>
        <taxon>Bacteroidia</taxon>
        <taxon>Bacteroidales</taxon>
        <taxon>Tannerellaceae</taxon>
        <taxon>Parabacteroides</taxon>
    </lineage>
</organism>
<keyword evidence="1" id="KW-0472">Membrane</keyword>
<evidence type="ECO:0000313" key="3">
    <source>
        <dbReference type="EMBL" id="OUP18812.1"/>
    </source>
</evidence>
<accession>A0A1Y4IPN5</accession>
<keyword evidence="1" id="KW-0812">Transmembrane</keyword>
<dbReference type="RefSeq" id="WP_057326516.1">
    <property type="nucleotide sequence ID" value="NZ_JAQCVY010000010.1"/>
</dbReference>
<dbReference type="CDD" id="cd04186">
    <property type="entry name" value="GT_2_like_c"/>
    <property type="match status" value="1"/>
</dbReference>
<dbReference type="Proteomes" id="UP000195950">
    <property type="component" value="Unassembled WGS sequence"/>
</dbReference>
<dbReference type="SUPFAM" id="SSF53448">
    <property type="entry name" value="Nucleotide-diphospho-sugar transferases"/>
    <property type="match status" value="1"/>
</dbReference>
<sequence>MNMDVSIIIVNYKTVSLILKCLNSIQRLTRKISYEIIVVDNNSNDDFATYIQQQYPKVKCVSLPENMGFGRANNEGVKLAKGRNILFLNPDTILLNDAISILSQYLDSHLSVGACGGNLYNIDLQPCHSFRRWFPGIRWELNNLLHDYIARTLWGCNREHNFTDKAIPVSYITGADLMMPQCVFNQLGGFSPKFFMYYEETELCYRLNCKGLEVHSVPQACIQHLVGGSFENHISDWKIQYEEHGHVTYYKLTSNILRTYIALFLYCITLLSRMFFYFLSSRKKISVAIKRIKYIVLFIWK</sequence>
<feature type="transmembrane region" description="Helical" evidence="1">
    <location>
        <begin position="260"/>
        <end position="280"/>
    </location>
</feature>
<reference evidence="4" key="1">
    <citation type="submission" date="2017-04" db="EMBL/GenBank/DDBJ databases">
        <title>Function of individual gut microbiota members based on whole genome sequencing of pure cultures obtained from chicken caecum.</title>
        <authorList>
            <person name="Medvecky M."/>
            <person name="Cejkova D."/>
            <person name="Polansky O."/>
            <person name="Karasova D."/>
            <person name="Kubasova T."/>
            <person name="Cizek A."/>
            <person name="Rychlik I."/>
        </authorList>
    </citation>
    <scope>NUCLEOTIDE SEQUENCE [LARGE SCALE GENOMIC DNA]</scope>
    <source>
        <strain evidence="4">An199</strain>
    </source>
</reference>
<feature type="domain" description="Glycosyltransferase 2-like" evidence="2">
    <location>
        <begin position="6"/>
        <end position="120"/>
    </location>
</feature>
<name>A0A1Y4IPN5_PARDI</name>
<protein>
    <recommendedName>
        <fullName evidence="2">Glycosyltransferase 2-like domain-containing protein</fullName>
    </recommendedName>
</protein>
<dbReference type="InterPro" id="IPR001173">
    <property type="entry name" value="Glyco_trans_2-like"/>
</dbReference>
<dbReference type="Pfam" id="PF00535">
    <property type="entry name" value="Glycos_transf_2"/>
    <property type="match status" value="1"/>
</dbReference>
<dbReference type="Gene3D" id="3.90.550.10">
    <property type="entry name" value="Spore Coat Polysaccharide Biosynthesis Protein SpsA, Chain A"/>
    <property type="match status" value="1"/>
</dbReference>
<dbReference type="AlphaFoldDB" id="A0A1Y4IPN5"/>
<dbReference type="PANTHER" id="PTHR43179:SF7">
    <property type="entry name" value="RHAMNOSYLTRANSFERASE WBBL"/>
    <property type="match status" value="1"/>
</dbReference>
<dbReference type="PANTHER" id="PTHR43179">
    <property type="entry name" value="RHAMNOSYLTRANSFERASE WBBL"/>
    <property type="match status" value="1"/>
</dbReference>
<comment type="caution">
    <text evidence="3">The sequence shown here is derived from an EMBL/GenBank/DDBJ whole genome shotgun (WGS) entry which is preliminary data.</text>
</comment>
<dbReference type="InterPro" id="IPR029044">
    <property type="entry name" value="Nucleotide-diphossugar_trans"/>
</dbReference>
<evidence type="ECO:0000259" key="2">
    <source>
        <dbReference type="Pfam" id="PF00535"/>
    </source>
</evidence>
<keyword evidence="1" id="KW-1133">Transmembrane helix</keyword>
<evidence type="ECO:0000256" key="1">
    <source>
        <dbReference type="SAM" id="Phobius"/>
    </source>
</evidence>
<evidence type="ECO:0000313" key="4">
    <source>
        <dbReference type="Proteomes" id="UP000195950"/>
    </source>
</evidence>
<gene>
    <name evidence="3" type="ORF">B5F32_10330</name>
</gene>
<dbReference type="EMBL" id="NFJX01000008">
    <property type="protein sequence ID" value="OUP18812.1"/>
    <property type="molecule type" value="Genomic_DNA"/>
</dbReference>